<dbReference type="RefSeq" id="XP_033402470.1">
    <property type="nucleotide sequence ID" value="XM_033547047.1"/>
</dbReference>
<evidence type="ECO:0000313" key="2">
    <source>
        <dbReference type="EMBL" id="KAF2146761.1"/>
    </source>
</evidence>
<name>A0A6A6BVP1_9PEZI</name>
<gene>
    <name evidence="2" type="ORF">K452DRAFT_70269</name>
</gene>
<feature type="compositionally biased region" description="Basic and acidic residues" evidence="1">
    <location>
        <begin position="65"/>
        <end position="79"/>
    </location>
</feature>
<dbReference type="AlphaFoldDB" id="A0A6A6BVP1"/>
<dbReference type="Proteomes" id="UP000799438">
    <property type="component" value="Unassembled WGS sequence"/>
</dbReference>
<evidence type="ECO:0000256" key="1">
    <source>
        <dbReference type="SAM" id="MobiDB-lite"/>
    </source>
</evidence>
<proteinExistence type="predicted"/>
<accession>A0A6A6BVP1</accession>
<reference evidence="2" key="1">
    <citation type="journal article" date="2020" name="Stud. Mycol.">
        <title>101 Dothideomycetes genomes: a test case for predicting lifestyles and emergence of pathogens.</title>
        <authorList>
            <person name="Haridas S."/>
            <person name="Albert R."/>
            <person name="Binder M."/>
            <person name="Bloem J."/>
            <person name="Labutti K."/>
            <person name="Salamov A."/>
            <person name="Andreopoulos B."/>
            <person name="Baker S."/>
            <person name="Barry K."/>
            <person name="Bills G."/>
            <person name="Bluhm B."/>
            <person name="Cannon C."/>
            <person name="Castanera R."/>
            <person name="Culley D."/>
            <person name="Daum C."/>
            <person name="Ezra D."/>
            <person name="Gonzalez J."/>
            <person name="Henrissat B."/>
            <person name="Kuo A."/>
            <person name="Liang C."/>
            <person name="Lipzen A."/>
            <person name="Lutzoni F."/>
            <person name="Magnuson J."/>
            <person name="Mondo S."/>
            <person name="Nolan M."/>
            <person name="Ohm R."/>
            <person name="Pangilinan J."/>
            <person name="Park H.-J."/>
            <person name="Ramirez L."/>
            <person name="Alfaro M."/>
            <person name="Sun H."/>
            <person name="Tritt A."/>
            <person name="Yoshinaga Y."/>
            <person name="Zwiers L.-H."/>
            <person name="Turgeon B."/>
            <person name="Goodwin S."/>
            <person name="Spatafora J."/>
            <person name="Crous P."/>
            <person name="Grigoriev I."/>
        </authorList>
    </citation>
    <scope>NUCLEOTIDE SEQUENCE</scope>
    <source>
        <strain evidence="2">CBS 121167</strain>
    </source>
</reference>
<protein>
    <submittedName>
        <fullName evidence="2">Uncharacterized protein</fullName>
    </submittedName>
</protein>
<organism evidence="2 3">
    <name type="scientific">Aplosporella prunicola CBS 121167</name>
    <dbReference type="NCBI Taxonomy" id="1176127"/>
    <lineage>
        <taxon>Eukaryota</taxon>
        <taxon>Fungi</taxon>
        <taxon>Dikarya</taxon>
        <taxon>Ascomycota</taxon>
        <taxon>Pezizomycotina</taxon>
        <taxon>Dothideomycetes</taxon>
        <taxon>Dothideomycetes incertae sedis</taxon>
        <taxon>Botryosphaeriales</taxon>
        <taxon>Aplosporellaceae</taxon>
        <taxon>Aplosporella</taxon>
    </lineage>
</organism>
<dbReference type="GeneID" id="54304554"/>
<sequence length="182" mass="18864">MSKLGGAHGAIGLSYLPGHPNRSSILQHSDAELGHGLTAQHVGHRLDGIGVGFARNVEEATHGLVGQDDRLQRGEDQDGHGQVLQGGQGHGGRRGRRRVDGGQDIAGSGIGGRARVVFVGGQVEVAAGVLIRDIAGGRATGLGSREVESWRRLGHVPASSTAVCFWTDRIRRPAATGQVGQG</sequence>
<feature type="region of interest" description="Disordered" evidence="1">
    <location>
        <begin position="65"/>
        <end position="106"/>
    </location>
</feature>
<keyword evidence="3" id="KW-1185">Reference proteome</keyword>
<dbReference type="EMBL" id="ML995475">
    <property type="protein sequence ID" value="KAF2146761.1"/>
    <property type="molecule type" value="Genomic_DNA"/>
</dbReference>
<evidence type="ECO:0000313" key="3">
    <source>
        <dbReference type="Proteomes" id="UP000799438"/>
    </source>
</evidence>